<dbReference type="Gene3D" id="3.10.10.10">
    <property type="entry name" value="HIV Type 1 Reverse Transcriptase, subunit A, domain 1"/>
    <property type="match status" value="1"/>
</dbReference>
<dbReference type="InterPro" id="IPR000477">
    <property type="entry name" value="RT_dom"/>
</dbReference>
<dbReference type="SUPFAM" id="SSF56672">
    <property type="entry name" value="DNA/RNA polymerases"/>
    <property type="match status" value="1"/>
</dbReference>
<dbReference type="Pfam" id="PF00665">
    <property type="entry name" value="rve"/>
    <property type="match status" value="1"/>
</dbReference>
<dbReference type="Pfam" id="PF00078">
    <property type="entry name" value="RVT_1"/>
    <property type="match status" value="1"/>
</dbReference>
<feature type="domain" description="Reverse transcriptase" evidence="1">
    <location>
        <begin position="1"/>
        <end position="194"/>
    </location>
</feature>
<feature type="domain" description="Integrase catalytic" evidence="2">
    <location>
        <begin position="192"/>
        <end position="313"/>
    </location>
</feature>
<name>A0ABM4GFZ7_DROKI</name>
<dbReference type="SUPFAM" id="SSF53098">
    <property type="entry name" value="Ribonuclease H-like"/>
    <property type="match status" value="1"/>
</dbReference>
<evidence type="ECO:0000259" key="1">
    <source>
        <dbReference type="PROSITE" id="PS50878"/>
    </source>
</evidence>
<dbReference type="InterPro" id="IPR001584">
    <property type="entry name" value="Integrase_cat-core"/>
</dbReference>
<dbReference type="Proteomes" id="UP001652661">
    <property type="component" value="Chromosome 3L"/>
</dbReference>
<dbReference type="PANTHER" id="PTHR37984">
    <property type="entry name" value="PROTEIN CBG26694"/>
    <property type="match status" value="1"/>
</dbReference>
<dbReference type="CDD" id="cd01647">
    <property type="entry name" value="RT_LTR"/>
    <property type="match status" value="1"/>
</dbReference>
<dbReference type="Gene3D" id="3.30.70.270">
    <property type="match status" value="1"/>
</dbReference>
<evidence type="ECO:0000259" key="2">
    <source>
        <dbReference type="PROSITE" id="PS50994"/>
    </source>
</evidence>
<dbReference type="RefSeq" id="XP_070141639.1">
    <property type="nucleotide sequence ID" value="XM_070285538.1"/>
</dbReference>
<accession>A0ABM4GFZ7</accession>
<dbReference type="InterPro" id="IPR043502">
    <property type="entry name" value="DNA/RNA_pol_sf"/>
</dbReference>
<dbReference type="PROSITE" id="PS50878">
    <property type="entry name" value="RT_POL"/>
    <property type="match status" value="1"/>
</dbReference>
<keyword evidence="3" id="KW-1185">Reference proteome</keyword>
<proteinExistence type="predicted"/>
<reference evidence="4" key="1">
    <citation type="submission" date="2025-08" db="UniProtKB">
        <authorList>
            <consortium name="RefSeq"/>
        </authorList>
    </citation>
    <scope>IDENTIFICATION</scope>
    <source>
        <strain evidence="4">14028-0561.14</strain>
        <tissue evidence="4">Whole fly</tissue>
    </source>
</reference>
<sequence length="346" mass="38899">MLEMGEIEESQSAWSSPVVLVQKLGKVRLCLDSRKVNAVTKKDAYPLPQIDGILSRLPKALFISCLDLKDAYWQIPLDPKSRDKTAFTIPGKPLYQYKVMPFGLKRLTNASQTMTRLMDKVIPANLRNEVFVYLDDLLVVSDSFETHLKVLGLVAEQQVSKQNTATANWRGTRITAVLSAVICGLPRPISQISLWQFKKLSADVVIKYMQQELLHTFGFPETIVSDNGSQFKAEAFQKFLRKYQISHTLTAAYSPQANASERVNRSVIAAIRSYVRGDQKDWDEQLSSICCALRSAVHSAIGTTPYYMVFGQHFLSSGSSYKLLRSLGCLEDRSTMLTREDSLEVV</sequence>
<evidence type="ECO:0000313" key="3">
    <source>
        <dbReference type="Proteomes" id="UP001652661"/>
    </source>
</evidence>
<gene>
    <name evidence="4" type="primary">LOC138928461</name>
</gene>
<dbReference type="PANTHER" id="PTHR37984:SF5">
    <property type="entry name" value="PROTEIN NYNRIN-LIKE"/>
    <property type="match status" value="1"/>
</dbReference>
<dbReference type="InterPro" id="IPR012337">
    <property type="entry name" value="RNaseH-like_sf"/>
</dbReference>
<dbReference type="InterPro" id="IPR036397">
    <property type="entry name" value="RNaseH_sf"/>
</dbReference>
<dbReference type="PROSITE" id="PS50994">
    <property type="entry name" value="INTEGRASE"/>
    <property type="match status" value="1"/>
</dbReference>
<dbReference type="GeneID" id="138928461"/>
<organism evidence="3 4">
    <name type="scientific">Drosophila kikkawai</name>
    <name type="common">Fruit fly</name>
    <dbReference type="NCBI Taxonomy" id="30033"/>
    <lineage>
        <taxon>Eukaryota</taxon>
        <taxon>Metazoa</taxon>
        <taxon>Ecdysozoa</taxon>
        <taxon>Arthropoda</taxon>
        <taxon>Hexapoda</taxon>
        <taxon>Insecta</taxon>
        <taxon>Pterygota</taxon>
        <taxon>Neoptera</taxon>
        <taxon>Endopterygota</taxon>
        <taxon>Diptera</taxon>
        <taxon>Brachycera</taxon>
        <taxon>Muscomorpha</taxon>
        <taxon>Ephydroidea</taxon>
        <taxon>Drosophilidae</taxon>
        <taxon>Drosophila</taxon>
        <taxon>Sophophora</taxon>
    </lineage>
</organism>
<dbReference type="InterPro" id="IPR043128">
    <property type="entry name" value="Rev_trsase/Diguanyl_cyclase"/>
</dbReference>
<evidence type="ECO:0000313" key="4">
    <source>
        <dbReference type="RefSeq" id="XP_070141639.1"/>
    </source>
</evidence>
<dbReference type="Gene3D" id="3.30.420.10">
    <property type="entry name" value="Ribonuclease H-like superfamily/Ribonuclease H"/>
    <property type="match status" value="1"/>
</dbReference>
<protein>
    <submittedName>
        <fullName evidence="4">Uncharacterized protein</fullName>
    </submittedName>
</protein>
<dbReference type="InterPro" id="IPR050951">
    <property type="entry name" value="Retrovirus_Pol_polyprotein"/>
</dbReference>